<dbReference type="RefSeq" id="WP_378973943.1">
    <property type="nucleotide sequence ID" value="NZ_JBHSWN010000001.1"/>
</dbReference>
<gene>
    <name evidence="1" type="ORF">ACFQE0_23460</name>
</gene>
<keyword evidence="2" id="KW-1185">Reference proteome</keyword>
<comment type="caution">
    <text evidence="1">The sequence shown here is derived from an EMBL/GenBank/DDBJ whole genome shotgun (WGS) entry which is preliminary data.</text>
</comment>
<organism evidence="1 2">
    <name type="scientific">Methylobacterium komagatae</name>
    <dbReference type="NCBI Taxonomy" id="374425"/>
    <lineage>
        <taxon>Bacteria</taxon>
        <taxon>Pseudomonadati</taxon>
        <taxon>Pseudomonadota</taxon>
        <taxon>Alphaproteobacteria</taxon>
        <taxon>Hyphomicrobiales</taxon>
        <taxon>Methylobacteriaceae</taxon>
        <taxon>Methylobacterium</taxon>
    </lineage>
</organism>
<evidence type="ECO:0000313" key="1">
    <source>
        <dbReference type="EMBL" id="MFC6792265.1"/>
    </source>
</evidence>
<accession>A0ABW2BQ33</accession>
<sequence length="51" mass="5624">MQALPDALAAMLSKLPADDPRRSAVEDAVFKFMGEVEVLVAMVEPGRKREH</sequence>
<dbReference type="Proteomes" id="UP001596292">
    <property type="component" value="Unassembled WGS sequence"/>
</dbReference>
<proteinExistence type="predicted"/>
<dbReference type="EMBL" id="JBHSWN010000001">
    <property type="protein sequence ID" value="MFC6792265.1"/>
    <property type="molecule type" value="Genomic_DNA"/>
</dbReference>
<protein>
    <submittedName>
        <fullName evidence="1">Uncharacterized protein</fullName>
    </submittedName>
</protein>
<evidence type="ECO:0000313" key="2">
    <source>
        <dbReference type="Proteomes" id="UP001596292"/>
    </source>
</evidence>
<reference evidence="2" key="1">
    <citation type="journal article" date="2019" name="Int. J. Syst. Evol. Microbiol.">
        <title>The Global Catalogue of Microorganisms (GCM) 10K type strain sequencing project: providing services to taxonomists for standard genome sequencing and annotation.</title>
        <authorList>
            <consortium name="The Broad Institute Genomics Platform"/>
            <consortium name="The Broad Institute Genome Sequencing Center for Infectious Disease"/>
            <person name="Wu L."/>
            <person name="Ma J."/>
        </authorList>
    </citation>
    <scope>NUCLEOTIDE SEQUENCE [LARGE SCALE GENOMIC DNA]</scope>
    <source>
        <strain evidence="2">CCUG 48316</strain>
    </source>
</reference>
<name>A0ABW2BQ33_9HYPH</name>